<dbReference type="AlphaFoldDB" id="A0A6C0DYQ4"/>
<name>A0A6C0DYQ4_9ZZZZ</name>
<protein>
    <submittedName>
        <fullName evidence="1">Uncharacterized protein</fullName>
    </submittedName>
</protein>
<organism evidence="1">
    <name type="scientific">viral metagenome</name>
    <dbReference type="NCBI Taxonomy" id="1070528"/>
    <lineage>
        <taxon>unclassified sequences</taxon>
        <taxon>metagenomes</taxon>
        <taxon>organismal metagenomes</taxon>
    </lineage>
</organism>
<proteinExistence type="predicted"/>
<accession>A0A6C0DYQ4</accession>
<evidence type="ECO:0000313" key="1">
    <source>
        <dbReference type="EMBL" id="QHT20305.1"/>
    </source>
</evidence>
<reference evidence="1" key="1">
    <citation type="journal article" date="2020" name="Nature">
        <title>Giant virus diversity and host interactions through global metagenomics.</title>
        <authorList>
            <person name="Schulz F."/>
            <person name="Roux S."/>
            <person name="Paez-Espino D."/>
            <person name="Jungbluth S."/>
            <person name="Walsh D.A."/>
            <person name="Denef V.J."/>
            <person name="McMahon K.D."/>
            <person name="Konstantinidis K.T."/>
            <person name="Eloe-Fadrosh E.A."/>
            <person name="Kyrpides N.C."/>
            <person name="Woyke T."/>
        </authorList>
    </citation>
    <scope>NUCLEOTIDE SEQUENCE</scope>
    <source>
        <strain evidence="1">GVMAG-M-3300023174-60</strain>
    </source>
</reference>
<dbReference type="EMBL" id="MN739677">
    <property type="protein sequence ID" value="QHT20305.1"/>
    <property type="molecule type" value="Genomic_DNA"/>
</dbReference>
<sequence length="321" mass="37342">MMSKSVHSTTPHFEKQKIARFRRLDNDHISAIESLFKQFPFLNDRVEIHMPFNRAKSTFSSGTVWLWPKFDKRPVGYLIFIDGFAPCIWYPERQEGMTFRWLLPPNFCQKGATVCLANILAGESILQIEDIIVSEGKDLWSNHIFSERWHTLRDFWNSLPADQPLLAFKPRIVKPIPLNQWHLHYDPAIYWIIQADHSRQARWYWKDTVTIPEHKAVEFIAPVLKRSTEILSILVAYCTPYAKTVLPDTYSLYSQEGVSLGVASISTLNLSLEIRKVISDNPKGIPVEVTWNDSFNKYQVVRIMPDQTPITTASFFYHKNL</sequence>